<proteinExistence type="predicted"/>
<evidence type="ECO:0000313" key="1">
    <source>
        <dbReference type="EMBL" id="EHU46648.1"/>
    </source>
</evidence>
<dbReference type="AlphaFoldDB" id="A0A828U9X2"/>
<gene>
    <name evidence="1" type="ORF">ECDEC2D_1698</name>
</gene>
<dbReference type="Proteomes" id="UP000005272">
    <property type="component" value="Unassembled WGS sequence"/>
</dbReference>
<name>A0A828U9X2_ECOLX</name>
<dbReference type="EMBL" id="AIFC01000017">
    <property type="protein sequence ID" value="EHU46648.1"/>
    <property type="molecule type" value="Genomic_DNA"/>
</dbReference>
<evidence type="ECO:0000313" key="2">
    <source>
        <dbReference type="Proteomes" id="UP000005272"/>
    </source>
</evidence>
<accession>A0A828U9X2</accession>
<comment type="caution">
    <text evidence="1">The sequence shown here is derived from an EMBL/GenBank/DDBJ whole genome shotgun (WGS) entry which is preliminary data.</text>
</comment>
<reference evidence="1 2" key="1">
    <citation type="journal article" date="2012" name="J. Bacteriol.">
        <title>Draft Genome Sequences of the Diarrheagenic Escherichia coli Collection.</title>
        <authorList>
            <person name="Hazen T.H."/>
            <person name="Sahl J.W."/>
            <person name="Redman J.C."/>
            <person name="Morris C.R."/>
            <person name="Daugherty S.C."/>
            <person name="Chibucos M.C."/>
            <person name="Sengamalay N.A."/>
            <person name="Fraser-Liggett C.M."/>
            <person name="Steinsland H."/>
            <person name="Whittam T.S."/>
            <person name="Whittam B."/>
            <person name="Manning S.D."/>
            <person name="Rasko D.A."/>
        </authorList>
    </citation>
    <scope>NUCLEOTIDE SEQUENCE [LARGE SCALE GENOMIC DNA]</scope>
    <source>
        <strain evidence="1 2">DEC2D</strain>
    </source>
</reference>
<sequence length="45" mass="5204">MIVAVPSRKNEFRKLSLEQEKKHIKINEKINTLIGIINQSVAIMQ</sequence>
<organism evidence="1 2">
    <name type="scientific">Escherichia coli DEC2D</name>
    <dbReference type="NCBI Taxonomy" id="868141"/>
    <lineage>
        <taxon>Bacteria</taxon>
        <taxon>Pseudomonadati</taxon>
        <taxon>Pseudomonadota</taxon>
        <taxon>Gammaproteobacteria</taxon>
        <taxon>Enterobacterales</taxon>
        <taxon>Enterobacteriaceae</taxon>
        <taxon>Escherichia</taxon>
    </lineage>
</organism>
<protein>
    <submittedName>
        <fullName evidence="1">Uncharacterized protein</fullName>
    </submittedName>
</protein>